<name>A0A2P5B257_PARAD</name>
<dbReference type="AlphaFoldDB" id="A0A2P5B257"/>
<keyword evidence="2" id="KW-0808">Transferase</keyword>
<dbReference type="InterPro" id="IPR050823">
    <property type="entry name" value="Plant_Ser_Thr_Prot_Kinase"/>
</dbReference>
<dbReference type="GO" id="GO:0004672">
    <property type="term" value="F:protein kinase activity"/>
    <property type="evidence" value="ECO:0007669"/>
    <property type="project" value="InterPro"/>
</dbReference>
<protein>
    <submittedName>
        <fullName evidence="2">Tyrosine-protein kinase</fullName>
    </submittedName>
</protein>
<dbReference type="GO" id="GO:0005524">
    <property type="term" value="F:ATP binding"/>
    <property type="evidence" value="ECO:0007669"/>
    <property type="project" value="InterPro"/>
</dbReference>
<evidence type="ECO:0000259" key="1">
    <source>
        <dbReference type="PROSITE" id="PS50011"/>
    </source>
</evidence>
<keyword evidence="3" id="KW-1185">Reference proteome</keyword>
<dbReference type="EMBL" id="JXTB01000380">
    <property type="protein sequence ID" value="PON42898.1"/>
    <property type="molecule type" value="Genomic_DNA"/>
</dbReference>
<dbReference type="SUPFAM" id="SSF56112">
    <property type="entry name" value="Protein kinase-like (PK-like)"/>
    <property type="match status" value="1"/>
</dbReference>
<feature type="domain" description="Protein kinase" evidence="1">
    <location>
        <begin position="1"/>
        <end position="63"/>
    </location>
</feature>
<comment type="caution">
    <text evidence="2">The sequence shown here is derived from an EMBL/GenBank/DDBJ whole genome shotgun (WGS) entry which is preliminary data.</text>
</comment>
<dbReference type="Gene3D" id="1.10.510.10">
    <property type="entry name" value="Transferase(Phosphotransferase) domain 1"/>
    <property type="match status" value="1"/>
</dbReference>
<keyword evidence="2" id="KW-0418">Kinase</keyword>
<proteinExistence type="predicted"/>
<dbReference type="STRING" id="3476.A0A2P5B257"/>
<evidence type="ECO:0000313" key="2">
    <source>
        <dbReference type="EMBL" id="PON42898.1"/>
    </source>
</evidence>
<dbReference type="OrthoDB" id="1741172at2759"/>
<dbReference type="InterPro" id="IPR000719">
    <property type="entry name" value="Prot_kinase_dom"/>
</dbReference>
<reference evidence="3" key="1">
    <citation type="submission" date="2016-06" db="EMBL/GenBank/DDBJ databases">
        <title>Parallel loss of symbiosis genes in relatives of nitrogen-fixing non-legume Parasponia.</title>
        <authorList>
            <person name="Van Velzen R."/>
            <person name="Holmer R."/>
            <person name="Bu F."/>
            <person name="Rutten L."/>
            <person name="Van Zeijl A."/>
            <person name="Liu W."/>
            <person name="Santuari L."/>
            <person name="Cao Q."/>
            <person name="Sharma T."/>
            <person name="Shen D."/>
            <person name="Roswanjaya Y."/>
            <person name="Wardhani T."/>
            <person name="Kalhor M.S."/>
            <person name="Jansen J."/>
            <person name="Van den Hoogen J."/>
            <person name="Gungor B."/>
            <person name="Hartog M."/>
            <person name="Hontelez J."/>
            <person name="Verver J."/>
            <person name="Yang W.-C."/>
            <person name="Schijlen E."/>
            <person name="Repin R."/>
            <person name="Schilthuizen M."/>
            <person name="Schranz E."/>
            <person name="Heidstra R."/>
            <person name="Miyata K."/>
            <person name="Fedorova E."/>
            <person name="Kohlen W."/>
            <person name="Bisseling T."/>
            <person name="Smit S."/>
            <person name="Geurts R."/>
        </authorList>
    </citation>
    <scope>NUCLEOTIDE SEQUENCE [LARGE SCALE GENOMIC DNA]</scope>
    <source>
        <strain evidence="3">cv. WU1-14</strain>
    </source>
</reference>
<dbReference type="Proteomes" id="UP000237105">
    <property type="component" value="Unassembled WGS sequence"/>
</dbReference>
<organism evidence="2 3">
    <name type="scientific">Parasponia andersonii</name>
    <name type="common">Sponia andersonii</name>
    <dbReference type="NCBI Taxonomy" id="3476"/>
    <lineage>
        <taxon>Eukaryota</taxon>
        <taxon>Viridiplantae</taxon>
        <taxon>Streptophyta</taxon>
        <taxon>Embryophyta</taxon>
        <taxon>Tracheophyta</taxon>
        <taxon>Spermatophyta</taxon>
        <taxon>Magnoliopsida</taxon>
        <taxon>eudicotyledons</taxon>
        <taxon>Gunneridae</taxon>
        <taxon>Pentapetalae</taxon>
        <taxon>rosids</taxon>
        <taxon>fabids</taxon>
        <taxon>Rosales</taxon>
        <taxon>Cannabaceae</taxon>
        <taxon>Parasponia</taxon>
    </lineage>
</organism>
<accession>A0A2P5B257</accession>
<dbReference type="InterPro" id="IPR011009">
    <property type="entry name" value="Kinase-like_dom_sf"/>
</dbReference>
<dbReference type="PANTHER" id="PTHR45621">
    <property type="entry name" value="OS01G0588500 PROTEIN-RELATED"/>
    <property type="match status" value="1"/>
</dbReference>
<evidence type="ECO:0000313" key="3">
    <source>
        <dbReference type="Proteomes" id="UP000237105"/>
    </source>
</evidence>
<sequence>MLDQNYNAKISDFGLTKLGPSGRESHVTTRILGTYACEPPEYIATSSDDNFCLYEMALLFSAQ</sequence>
<dbReference type="PROSITE" id="PS50011">
    <property type="entry name" value="PROTEIN_KINASE_DOM"/>
    <property type="match status" value="1"/>
</dbReference>
<gene>
    <name evidence="2" type="ORF">PanWU01x14_277940</name>
</gene>